<comment type="caution">
    <text evidence="10">The sequence shown here is derived from an EMBL/GenBank/DDBJ whole genome shotgun (WGS) entry which is preliminary data.</text>
</comment>
<feature type="transmembrane region" description="Helical" evidence="8">
    <location>
        <begin position="133"/>
        <end position="153"/>
    </location>
</feature>
<name>A0A6A8DDZ5_9BACI</name>
<keyword evidence="5 8" id="KW-0812">Transmembrane</keyword>
<dbReference type="InterPro" id="IPR035906">
    <property type="entry name" value="MetI-like_sf"/>
</dbReference>
<evidence type="ECO:0000313" key="11">
    <source>
        <dbReference type="Proteomes" id="UP000799092"/>
    </source>
</evidence>
<keyword evidence="2 8" id="KW-0813">Transport</keyword>
<protein>
    <submittedName>
        <fullName evidence="10">ABC transporter permease subunit</fullName>
    </submittedName>
</protein>
<dbReference type="GO" id="GO:0005886">
    <property type="term" value="C:plasma membrane"/>
    <property type="evidence" value="ECO:0007669"/>
    <property type="project" value="UniProtKB-SubCell"/>
</dbReference>
<sequence length="280" mass="31087">MSHDTTKKTKGLFWHQAVIALLLIYLFLPVMATLLLSLAKEWQSELVPHHYTLQWYVEIFTDVRFISAMGRSVLVSAITVIISLMIMVPAIFVIAVYLPKWEKLLQIAVLLPFAFPPVVTAIGLIKIYSSGPIAISGTIWILVGAYFILILPFSYQSIRNSLRTIHAKDLMEAAEILGAGKITAFVQVILPNILPGILISSLLSFSLIFGEFVYANLLVGGSFETIQIYLFNKMRTGGQTASAVVITYFILIFIISGFIIKLGRWKPKEYVASTIAKGGE</sequence>
<evidence type="ECO:0000256" key="8">
    <source>
        <dbReference type="RuleBase" id="RU363032"/>
    </source>
</evidence>
<feature type="transmembrane region" description="Helical" evidence="8">
    <location>
        <begin position="12"/>
        <end position="39"/>
    </location>
</feature>
<comment type="subcellular location">
    <subcellularLocation>
        <location evidence="1">Cell inner membrane</location>
        <topology evidence="1">Multi-pass membrane protein</topology>
    </subcellularLocation>
    <subcellularLocation>
        <location evidence="8">Cell membrane</location>
        <topology evidence="8">Multi-pass membrane protein</topology>
    </subcellularLocation>
</comment>
<feature type="transmembrane region" description="Helical" evidence="8">
    <location>
        <begin position="196"/>
        <end position="219"/>
    </location>
</feature>
<keyword evidence="7 8" id="KW-0472">Membrane</keyword>
<evidence type="ECO:0000256" key="1">
    <source>
        <dbReference type="ARBA" id="ARBA00004429"/>
    </source>
</evidence>
<dbReference type="AlphaFoldDB" id="A0A6A8DDZ5"/>
<keyword evidence="11" id="KW-1185">Reference proteome</keyword>
<dbReference type="PANTHER" id="PTHR43357">
    <property type="entry name" value="INNER MEMBRANE ABC TRANSPORTER PERMEASE PROTEIN YDCV"/>
    <property type="match status" value="1"/>
</dbReference>
<dbReference type="SUPFAM" id="SSF161098">
    <property type="entry name" value="MetI-like"/>
    <property type="match status" value="1"/>
</dbReference>
<keyword evidence="4" id="KW-0997">Cell inner membrane</keyword>
<evidence type="ECO:0000256" key="4">
    <source>
        <dbReference type="ARBA" id="ARBA00022519"/>
    </source>
</evidence>
<keyword evidence="6 8" id="KW-1133">Transmembrane helix</keyword>
<evidence type="ECO:0000313" key="10">
    <source>
        <dbReference type="EMBL" id="MRH41137.1"/>
    </source>
</evidence>
<gene>
    <name evidence="10" type="ORF">GH741_00425</name>
</gene>
<feature type="transmembrane region" description="Helical" evidence="8">
    <location>
        <begin position="240"/>
        <end position="260"/>
    </location>
</feature>
<feature type="domain" description="ABC transmembrane type-1" evidence="9">
    <location>
        <begin position="69"/>
        <end position="259"/>
    </location>
</feature>
<evidence type="ECO:0000259" key="9">
    <source>
        <dbReference type="PROSITE" id="PS50928"/>
    </source>
</evidence>
<evidence type="ECO:0000256" key="2">
    <source>
        <dbReference type="ARBA" id="ARBA00022448"/>
    </source>
</evidence>
<dbReference type="CDD" id="cd06261">
    <property type="entry name" value="TM_PBP2"/>
    <property type="match status" value="1"/>
</dbReference>
<evidence type="ECO:0000256" key="5">
    <source>
        <dbReference type="ARBA" id="ARBA00022692"/>
    </source>
</evidence>
<organism evidence="10 11">
    <name type="scientific">Aquibacillus halophilus</name>
    <dbReference type="NCBI Taxonomy" id="930132"/>
    <lineage>
        <taxon>Bacteria</taxon>
        <taxon>Bacillati</taxon>
        <taxon>Bacillota</taxon>
        <taxon>Bacilli</taxon>
        <taxon>Bacillales</taxon>
        <taxon>Bacillaceae</taxon>
        <taxon>Aquibacillus</taxon>
    </lineage>
</organism>
<dbReference type="RefSeq" id="WP_153734807.1">
    <property type="nucleotide sequence ID" value="NZ_WJNG01000001.1"/>
</dbReference>
<dbReference type="PANTHER" id="PTHR43357:SF4">
    <property type="entry name" value="INNER MEMBRANE ABC TRANSPORTER PERMEASE PROTEIN YDCV"/>
    <property type="match status" value="1"/>
</dbReference>
<reference evidence="10" key="1">
    <citation type="submission" date="2019-11" db="EMBL/GenBank/DDBJ databases">
        <authorList>
            <person name="Li J."/>
        </authorList>
    </citation>
    <scope>NUCLEOTIDE SEQUENCE</scope>
    <source>
        <strain evidence="10">B6B</strain>
    </source>
</reference>
<proteinExistence type="inferred from homology"/>
<feature type="transmembrane region" description="Helical" evidence="8">
    <location>
        <begin position="104"/>
        <end position="127"/>
    </location>
</feature>
<dbReference type="PROSITE" id="PS50928">
    <property type="entry name" value="ABC_TM1"/>
    <property type="match status" value="1"/>
</dbReference>
<dbReference type="GO" id="GO:0055085">
    <property type="term" value="P:transmembrane transport"/>
    <property type="evidence" value="ECO:0007669"/>
    <property type="project" value="InterPro"/>
</dbReference>
<accession>A0A6A8DDZ5</accession>
<dbReference type="Proteomes" id="UP000799092">
    <property type="component" value="Unassembled WGS sequence"/>
</dbReference>
<dbReference type="InterPro" id="IPR000515">
    <property type="entry name" value="MetI-like"/>
</dbReference>
<evidence type="ECO:0000256" key="6">
    <source>
        <dbReference type="ARBA" id="ARBA00022989"/>
    </source>
</evidence>
<keyword evidence="3" id="KW-1003">Cell membrane</keyword>
<evidence type="ECO:0000256" key="7">
    <source>
        <dbReference type="ARBA" id="ARBA00023136"/>
    </source>
</evidence>
<evidence type="ECO:0000256" key="3">
    <source>
        <dbReference type="ARBA" id="ARBA00022475"/>
    </source>
</evidence>
<dbReference type="OrthoDB" id="9782004at2"/>
<feature type="transmembrane region" description="Helical" evidence="8">
    <location>
        <begin position="73"/>
        <end position="97"/>
    </location>
</feature>
<dbReference type="Gene3D" id="1.10.3720.10">
    <property type="entry name" value="MetI-like"/>
    <property type="match status" value="1"/>
</dbReference>
<dbReference type="Pfam" id="PF00528">
    <property type="entry name" value="BPD_transp_1"/>
    <property type="match status" value="1"/>
</dbReference>
<comment type="similarity">
    <text evidence="8">Belongs to the binding-protein-dependent transport system permease family.</text>
</comment>
<dbReference type="EMBL" id="WJNG01000001">
    <property type="protein sequence ID" value="MRH41137.1"/>
    <property type="molecule type" value="Genomic_DNA"/>
</dbReference>